<dbReference type="InterPro" id="IPR020449">
    <property type="entry name" value="Tscrpt_reg_AraC-type_HTH"/>
</dbReference>
<dbReference type="GO" id="GO:0003700">
    <property type="term" value="F:DNA-binding transcription factor activity"/>
    <property type="evidence" value="ECO:0007669"/>
    <property type="project" value="InterPro"/>
</dbReference>
<evidence type="ECO:0000259" key="6">
    <source>
        <dbReference type="PROSITE" id="PS01124"/>
    </source>
</evidence>
<dbReference type="SUPFAM" id="SSF51215">
    <property type="entry name" value="Regulatory protein AraC"/>
    <property type="match status" value="1"/>
</dbReference>
<keyword evidence="3" id="KW-0010">Activator</keyword>
<dbReference type="Gene3D" id="2.60.120.280">
    <property type="entry name" value="Regulatory protein AraC"/>
    <property type="match status" value="1"/>
</dbReference>
<dbReference type="InterPro" id="IPR003313">
    <property type="entry name" value="AraC-bd"/>
</dbReference>
<evidence type="ECO:0000313" key="8">
    <source>
        <dbReference type="Proteomes" id="UP000288395"/>
    </source>
</evidence>
<gene>
    <name evidence="7" type="ORF">CWE08_05190</name>
</gene>
<organism evidence="7 8">
    <name type="scientific">Aliidiomarina iranensis</name>
    <dbReference type="NCBI Taxonomy" id="1434071"/>
    <lineage>
        <taxon>Bacteria</taxon>
        <taxon>Pseudomonadati</taxon>
        <taxon>Pseudomonadota</taxon>
        <taxon>Gammaproteobacteria</taxon>
        <taxon>Alteromonadales</taxon>
        <taxon>Idiomarinaceae</taxon>
        <taxon>Aliidiomarina</taxon>
    </lineage>
</organism>
<comment type="caution">
    <text evidence="7">The sequence shown here is derived from an EMBL/GenBank/DDBJ whole genome shotgun (WGS) entry which is preliminary data.</text>
</comment>
<proteinExistence type="predicted"/>
<dbReference type="OrthoDB" id="9803764at2"/>
<accession>A0A432W0Q9</accession>
<keyword evidence="4" id="KW-0804">Transcription</keyword>
<feature type="domain" description="HTH araC/xylS-type" evidence="6">
    <location>
        <begin position="194"/>
        <end position="292"/>
    </location>
</feature>
<dbReference type="PRINTS" id="PR00032">
    <property type="entry name" value="HTHARAC"/>
</dbReference>
<keyword evidence="8" id="KW-1185">Reference proteome</keyword>
<name>A0A432W0Q9_9GAMM</name>
<feature type="compositionally biased region" description="Polar residues" evidence="5">
    <location>
        <begin position="304"/>
        <end position="317"/>
    </location>
</feature>
<dbReference type="Pfam" id="PF12833">
    <property type="entry name" value="HTH_18"/>
    <property type="match status" value="1"/>
</dbReference>
<dbReference type="InterPro" id="IPR009057">
    <property type="entry name" value="Homeodomain-like_sf"/>
</dbReference>
<reference evidence="8" key="1">
    <citation type="journal article" date="2018" name="Front. Microbiol.">
        <title>Genome-Based Analysis Reveals the Taxonomy and Diversity of the Family Idiomarinaceae.</title>
        <authorList>
            <person name="Liu Y."/>
            <person name="Lai Q."/>
            <person name="Shao Z."/>
        </authorList>
    </citation>
    <scope>NUCLEOTIDE SEQUENCE [LARGE SCALE GENOMIC DNA]</scope>
    <source>
        <strain evidence="8">GBPy7</strain>
    </source>
</reference>
<sequence length="326" mass="37371">MSQPSDWPLPAGSSRLIIPHAVNQQLARHPLSSGLYPVAYGHYLEAKDHRVRRTAHTDHLLIFCHAGRGFYRTDNDQGTINAGQVLFLRQDIAHSYHSDPESPWSIYWAHFAGSEAEEFMDYIGIKTQLQQAPVITLRRWQSLLPDVTDLLNLQHQRLTFERAMLATAILRKLLAQLPLLIRDPDKIDAGFSLTALDRFMRDNSHRSLGLNDFAEFSGLSRYYFSKKFRELTGGPPLRYFNEMKIMAAQRMLEQTNASVRQVALAFGFDDPYYFSRLFKKISGCSPQIYRERFLAAENPEQAKLTNAKNERNLSQVAATHEENTDL</sequence>
<feature type="region of interest" description="Disordered" evidence="5">
    <location>
        <begin position="304"/>
        <end position="326"/>
    </location>
</feature>
<dbReference type="InterPro" id="IPR018062">
    <property type="entry name" value="HTH_AraC-typ_CS"/>
</dbReference>
<protein>
    <submittedName>
        <fullName evidence="7">AraC family transcriptional regulator</fullName>
    </submittedName>
</protein>
<evidence type="ECO:0000256" key="2">
    <source>
        <dbReference type="ARBA" id="ARBA00023125"/>
    </source>
</evidence>
<dbReference type="Gene3D" id="1.10.10.60">
    <property type="entry name" value="Homeodomain-like"/>
    <property type="match status" value="2"/>
</dbReference>
<evidence type="ECO:0000313" key="7">
    <source>
        <dbReference type="EMBL" id="RUO22572.1"/>
    </source>
</evidence>
<dbReference type="InterPro" id="IPR037923">
    <property type="entry name" value="HTH-like"/>
</dbReference>
<evidence type="ECO:0000256" key="3">
    <source>
        <dbReference type="ARBA" id="ARBA00023159"/>
    </source>
</evidence>
<dbReference type="GO" id="GO:0043565">
    <property type="term" value="F:sequence-specific DNA binding"/>
    <property type="evidence" value="ECO:0007669"/>
    <property type="project" value="InterPro"/>
</dbReference>
<dbReference type="Pfam" id="PF02311">
    <property type="entry name" value="AraC_binding"/>
    <property type="match status" value="1"/>
</dbReference>
<keyword evidence="1" id="KW-0805">Transcription regulation</keyword>
<dbReference type="PANTHER" id="PTHR43280:SF30">
    <property type="entry name" value="MMSAB OPERON REGULATORY PROTEIN"/>
    <property type="match status" value="1"/>
</dbReference>
<keyword evidence="2" id="KW-0238">DNA-binding</keyword>
<dbReference type="PROSITE" id="PS01124">
    <property type="entry name" value="HTH_ARAC_FAMILY_2"/>
    <property type="match status" value="1"/>
</dbReference>
<dbReference type="SMART" id="SM00342">
    <property type="entry name" value="HTH_ARAC"/>
    <property type="match status" value="1"/>
</dbReference>
<evidence type="ECO:0000256" key="1">
    <source>
        <dbReference type="ARBA" id="ARBA00023015"/>
    </source>
</evidence>
<dbReference type="RefSeq" id="WP_126766293.1">
    <property type="nucleotide sequence ID" value="NZ_PIPJ01000002.1"/>
</dbReference>
<dbReference type="Proteomes" id="UP000288395">
    <property type="component" value="Unassembled WGS sequence"/>
</dbReference>
<dbReference type="InterPro" id="IPR018060">
    <property type="entry name" value="HTH_AraC"/>
</dbReference>
<dbReference type="SUPFAM" id="SSF46689">
    <property type="entry name" value="Homeodomain-like"/>
    <property type="match status" value="2"/>
</dbReference>
<dbReference type="EMBL" id="PIPJ01000002">
    <property type="protein sequence ID" value="RUO22572.1"/>
    <property type="molecule type" value="Genomic_DNA"/>
</dbReference>
<dbReference type="AlphaFoldDB" id="A0A432W0Q9"/>
<evidence type="ECO:0000256" key="4">
    <source>
        <dbReference type="ARBA" id="ARBA00023163"/>
    </source>
</evidence>
<dbReference type="PROSITE" id="PS00041">
    <property type="entry name" value="HTH_ARAC_FAMILY_1"/>
    <property type="match status" value="1"/>
</dbReference>
<dbReference type="PANTHER" id="PTHR43280">
    <property type="entry name" value="ARAC-FAMILY TRANSCRIPTIONAL REGULATOR"/>
    <property type="match status" value="1"/>
</dbReference>
<evidence type="ECO:0000256" key="5">
    <source>
        <dbReference type="SAM" id="MobiDB-lite"/>
    </source>
</evidence>
<dbReference type="CDD" id="cd06986">
    <property type="entry name" value="cupin_MmsR-like_N"/>
    <property type="match status" value="1"/>
</dbReference>